<organism evidence="4 5">
    <name type="scientific">Reticulibacter mediterranei</name>
    <dbReference type="NCBI Taxonomy" id="2778369"/>
    <lineage>
        <taxon>Bacteria</taxon>
        <taxon>Bacillati</taxon>
        <taxon>Chloroflexota</taxon>
        <taxon>Ktedonobacteria</taxon>
        <taxon>Ktedonobacterales</taxon>
        <taxon>Reticulibacteraceae</taxon>
        <taxon>Reticulibacter</taxon>
    </lineage>
</organism>
<keyword evidence="2" id="KW-0472">Membrane</keyword>
<evidence type="ECO:0000313" key="4">
    <source>
        <dbReference type="EMBL" id="GHO92891.1"/>
    </source>
</evidence>
<feature type="transmembrane region" description="Helical" evidence="2">
    <location>
        <begin position="162"/>
        <end position="182"/>
    </location>
</feature>
<feature type="domain" description="Band 7" evidence="3">
    <location>
        <begin position="203"/>
        <end position="387"/>
    </location>
</feature>
<feature type="compositionally biased region" description="Low complexity" evidence="1">
    <location>
        <begin position="36"/>
        <end position="50"/>
    </location>
</feature>
<feature type="compositionally biased region" description="Polar residues" evidence="1">
    <location>
        <begin position="430"/>
        <end position="441"/>
    </location>
</feature>
<keyword evidence="2" id="KW-0812">Transmembrane</keyword>
<dbReference type="InterPro" id="IPR036013">
    <property type="entry name" value="Band_7/SPFH_dom_sf"/>
</dbReference>
<evidence type="ECO:0000259" key="3">
    <source>
        <dbReference type="SMART" id="SM00244"/>
    </source>
</evidence>
<proteinExistence type="predicted"/>
<protein>
    <recommendedName>
        <fullName evidence="3">Band 7 domain-containing protein</fullName>
    </recommendedName>
</protein>
<evidence type="ECO:0000256" key="2">
    <source>
        <dbReference type="SAM" id="Phobius"/>
    </source>
</evidence>
<dbReference type="EMBL" id="BNJK01000001">
    <property type="protein sequence ID" value="GHO92891.1"/>
    <property type="molecule type" value="Genomic_DNA"/>
</dbReference>
<keyword evidence="5" id="KW-1185">Reference proteome</keyword>
<accession>A0A8J3IEK1</accession>
<sequence>MSLDGKEPDATWPNPHERDSAIEQAHSLDANDLEPEAQQQQIQDAQLAEQPVDHLPFTSSEVGNEYDEDYSYVIDPDSDQFEQQAEPASNPSELLHQLWHYFTLILAPLLFGGLTCLFVLPLIATGHAQVPSTAFWPVALVIVLIAIAQGVAVYYAGTNNGMWAMGTVGGLFLFILVGCFAIFGPLMGLTMLVVLVAASVYLTRYYIRPVPEGVAEIVEALGKYSRTLYPGPNVVFPWEKVKYTLNTKEVQWPCPPQRVQLSRNEDVVLRAEISYQLLPEDANLAVTQVQDWEESLKSRLTTGLQTIATTFAPDDFLVWPQGLHAYRSTYRDQHGMPPNGARWEQVNAALLQYMRDKVALWGVQINWVKIRDVTLAPHDAAIVDTEQVISARSGAGNTGNGAASAEKRQAAAVASETTTKMPAPEAATVRQGSAVPTSRPANGNAPKGVLREDILVRAYTEVQNGKITDPETIRSLAEKFELVAQDPELNEKVSFDPMRAAQNLHNQAKRCEELYESGIYSDETKPDWLVRRPSDENLTGGG</sequence>
<dbReference type="Proteomes" id="UP000597444">
    <property type="component" value="Unassembled WGS sequence"/>
</dbReference>
<comment type="caution">
    <text evidence="4">The sequence shown here is derived from an EMBL/GenBank/DDBJ whole genome shotgun (WGS) entry which is preliminary data.</text>
</comment>
<dbReference type="AlphaFoldDB" id="A0A8J3IEK1"/>
<name>A0A8J3IEK1_9CHLR</name>
<keyword evidence="2" id="KW-1133">Transmembrane helix</keyword>
<reference evidence="4" key="1">
    <citation type="submission" date="2020-10" db="EMBL/GenBank/DDBJ databases">
        <title>Taxonomic study of unclassified bacteria belonging to the class Ktedonobacteria.</title>
        <authorList>
            <person name="Yabe S."/>
            <person name="Wang C.M."/>
            <person name="Zheng Y."/>
            <person name="Sakai Y."/>
            <person name="Cavaletti L."/>
            <person name="Monciardini P."/>
            <person name="Donadio S."/>
        </authorList>
    </citation>
    <scope>NUCLEOTIDE SEQUENCE</scope>
    <source>
        <strain evidence="4">ID150040</strain>
    </source>
</reference>
<dbReference type="Pfam" id="PF01145">
    <property type="entry name" value="Band_7"/>
    <property type="match status" value="1"/>
</dbReference>
<dbReference type="Gene3D" id="3.30.479.30">
    <property type="entry name" value="Band 7 domain"/>
    <property type="match status" value="1"/>
</dbReference>
<feature type="transmembrane region" description="Helical" evidence="2">
    <location>
        <begin position="98"/>
        <end position="123"/>
    </location>
</feature>
<evidence type="ECO:0000313" key="5">
    <source>
        <dbReference type="Proteomes" id="UP000597444"/>
    </source>
</evidence>
<dbReference type="InterPro" id="IPR001107">
    <property type="entry name" value="Band_7"/>
</dbReference>
<feature type="region of interest" description="Disordered" evidence="1">
    <location>
        <begin position="392"/>
        <end position="446"/>
    </location>
</feature>
<feature type="region of interest" description="Disordered" evidence="1">
    <location>
        <begin position="1"/>
        <end position="50"/>
    </location>
</feature>
<gene>
    <name evidence="4" type="ORF">KSF_029390</name>
</gene>
<feature type="compositionally biased region" description="Basic and acidic residues" evidence="1">
    <location>
        <begin position="1"/>
        <end position="21"/>
    </location>
</feature>
<feature type="compositionally biased region" description="Low complexity" evidence="1">
    <location>
        <begin position="392"/>
        <end position="404"/>
    </location>
</feature>
<evidence type="ECO:0000256" key="1">
    <source>
        <dbReference type="SAM" id="MobiDB-lite"/>
    </source>
</evidence>
<dbReference type="RefSeq" id="WP_220203702.1">
    <property type="nucleotide sequence ID" value="NZ_BNJK01000001.1"/>
</dbReference>
<feature type="transmembrane region" description="Helical" evidence="2">
    <location>
        <begin position="135"/>
        <end position="156"/>
    </location>
</feature>
<dbReference type="SMART" id="SM00244">
    <property type="entry name" value="PHB"/>
    <property type="match status" value="1"/>
</dbReference>